<evidence type="ECO:0000313" key="2">
    <source>
        <dbReference type="EMBL" id="JAT78486.1"/>
    </source>
</evidence>
<name>A0A1D2AGZ8_AUXPR</name>
<feature type="region of interest" description="Disordered" evidence="1">
    <location>
        <begin position="88"/>
        <end position="108"/>
    </location>
</feature>
<dbReference type="InterPro" id="IPR015422">
    <property type="entry name" value="PyrdxlP-dep_Trfase_small"/>
</dbReference>
<dbReference type="EMBL" id="GDKF01000136">
    <property type="protein sequence ID" value="JAT78486.1"/>
    <property type="molecule type" value="Transcribed_RNA"/>
</dbReference>
<reference evidence="2" key="1">
    <citation type="submission" date="2015-08" db="EMBL/GenBank/DDBJ databases">
        <authorList>
            <person name="Babu N.S."/>
            <person name="Beckwith C.J."/>
            <person name="Beseler K.G."/>
            <person name="Brison A."/>
            <person name="Carone J.V."/>
            <person name="Caskin T.P."/>
            <person name="Diamond M."/>
            <person name="Durham M.E."/>
            <person name="Foxe J.M."/>
            <person name="Go M."/>
            <person name="Henderson B.A."/>
            <person name="Jones I.B."/>
            <person name="McGettigan J.A."/>
            <person name="Micheletti S.J."/>
            <person name="Nasrallah M.E."/>
            <person name="Ortiz D."/>
            <person name="Piller C.R."/>
            <person name="Privatt S.R."/>
            <person name="Schneider S.L."/>
            <person name="Sharp S."/>
            <person name="Smith T.C."/>
            <person name="Stanton J.D."/>
            <person name="Ullery H.E."/>
            <person name="Wilson R.J."/>
            <person name="Serrano M.G."/>
            <person name="Buck G."/>
            <person name="Lee V."/>
            <person name="Wang Y."/>
            <person name="Carvalho R."/>
            <person name="Voegtly L."/>
            <person name="Shi R."/>
            <person name="Duckworth R."/>
            <person name="Johnson A."/>
            <person name="Loviza R."/>
            <person name="Walstead R."/>
            <person name="Shah Z."/>
            <person name="Kiflezghi M."/>
            <person name="Wade K."/>
            <person name="Ball S.L."/>
            <person name="Bradley K.W."/>
            <person name="Asai D.J."/>
            <person name="Bowman C.A."/>
            <person name="Russell D.A."/>
            <person name="Pope W.H."/>
            <person name="Jacobs-Sera D."/>
            <person name="Hendrix R.W."/>
            <person name="Hatfull G.F."/>
        </authorList>
    </citation>
    <scope>NUCLEOTIDE SEQUENCE</scope>
</reference>
<protein>
    <recommendedName>
        <fullName evidence="3">Molybdenum cofactor sulfurase</fullName>
    </recommendedName>
</protein>
<accession>A0A1D2AGZ8</accession>
<dbReference type="AlphaFoldDB" id="A0A1D2AGZ8"/>
<proteinExistence type="predicted"/>
<gene>
    <name evidence="2" type="ORF">g.13385</name>
</gene>
<sequence length="108" mass="11493">MRLGCTCNPGACYAALGVRDGEVADFAATKHDNWTDWEWITVTRGVEPGGAPEQVVLPLGSIRASLGALSRWEDVDALARFLEAKYVDRPEGGGGETTGGPIPPIDYC</sequence>
<organism evidence="2">
    <name type="scientific">Auxenochlorella protothecoides</name>
    <name type="common">Green microalga</name>
    <name type="synonym">Chlorella protothecoides</name>
    <dbReference type="NCBI Taxonomy" id="3075"/>
    <lineage>
        <taxon>Eukaryota</taxon>
        <taxon>Viridiplantae</taxon>
        <taxon>Chlorophyta</taxon>
        <taxon>core chlorophytes</taxon>
        <taxon>Trebouxiophyceae</taxon>
        <taxon>Chlorellales</taxon>
        <taxon>Chlorellaceae</taxon>
        <taxon>Auxenochlorella</taxon>
    </lineage>
</organism>
<dbReference type="Gene3D" id="3.90.1150.10">
    <property type="entry name" value="Aspartate Aminotransferase, domain 1"/>
    <property type="match status" value="1"/>
</dbReference>
<evidence type="ECO:0008006" key="3">
    <source>
        <dbReference type="Google" id="ProtNLM"/>
    </source>
</evidence>
<evidence type="ECO:0000256" key="1">
    <source>
        <dbReference type="SAM" id="MobiDB-lite"/>
    </source>
</evidence>